<dbReference type="PANTHER" id="PTHR34070">
    <property type="entry name" value="ARMADILLO-TYPE FOLD"/>
    <property type="match status" value="1"/>
</dbReference>
<feature type="region of interest" description="Disordered" evidence="1">
    <location>
        <begin position="239"/>
        <end position="283"/>
    </location>
</feature>
<dbReference type="Pfam" id="PF08713">
    <property type="entry name" value="DNA_alkylation"/>
    <property type="match status" value="1"/>
</dbReference>
<dbReference type="PANTHER" id="PTHR34070:SF1">
    <property type="entry name" value="DNA ALKYLATION REPAIR PROTEIN"/>
    <property type="match status" value="1"/>
</dbReference>
<gene>
    <name evidence="2" type="ORF">PPENT_87.1.T0440160</name>
</gene>
<dbReference type="EMBL" id="CAJJDO010000044">
    <property type="protein sequence ID" value="CAD8166462.1"/>
    <property type="molecule type" value="Genomic_DNA"/>
</dbReference>
<evidence type="ECO:0000256" key="1">
    <source>
        <dbReference type="SAM" id="MobiDB-lite"/>
    </source>
</evidence>
<proteinExistence type="predicted"/>
<dbReference type="CDD" id="cd06561">
    <property type="entry name" value="AlkD_like"/>
    <property type="match status" value="1"/>
</dbReference>
<evidence type="ECO:0008006" key="4">
    <source>
        <dbReference type="Google" id="ProtNLM"/>
    </source>
</evidence>
<evidence type="ECO:0000313" key="3">
    <source>
        <dbReference type="Proteomes" id="UP000689195"/>
    </source>
</evidence>
<feature type="compositionally biased region" description="Basic residues" evidence="1">
    <location>
        <begin position="270"/>
        <end position="283"/>
    </location>
</feature>
<evidence type="ECO:0000313" key="2">
    <source>
        <dbReference type="EMBL" id="CAD8166462.1"/>
    </source>
</evidence>
<accession>A0A8S1URQ7</accession>
<dbReference type="AlphaFoldDB" id="A0A8S1URQ7"/>
<dbReference type="InterPro" id="IPR014825">
    <property type="entry name" value="DNA_alkylation"/>
</dbReference>
<dbReference type="Proteomes" id="UP000689195">
    <property type="component" value="Unassembled WGS sequence"/>
</dbReference>
<dbReference type="OrthoDB" id="304402at2759"/>
<keyword evidence="3" id="KW-1185">Reference proteome</keyword>
<protein>
    <recommendedName>
        <fullName evidence="4">DNA alkylation repair protein</fullName>
    </recommendedName>
</protein>
<reference evidence="2" key="1">
    <citation type="submission" date="2021-01" db="EMBL/GenBank/DDBJ databases">
        <authorList>
            <consortium name="Genoscope - CEA"/>
            <person name="William W."/>
        </authorList>
    </citation>
    <scope>NUCLEOTIDE SEQUENCE</scope>
</reference>
<comment type="caution">
    <text evidence="2">The sequence shown here is derived from an EMBL/GenBank/DDBJ whole genome shotgun (WGS) entry which is preliminary data.</text>
</comment>
<sequence length="283" mass="33763">MKQAIQKALMEIANPKKGKEISAYMKNVLPFRGLQQPEIAKVFNQFKNEIKEMEDDQKYEVADFLMRQEYGEDKKIALMIAEKMKFDLQRIKLTEKWFIDGHIKEWATADTYCGRVLKSFVIDKENAKLMLDWAKHENLWMRRSSCVGFVTLARKKVCDMNLLYEICQENIIHQERFNQLGTGWLLREMSLVDLKGVIEFIKKNIKYFSSEGLRYAYEKMKKSDQNYLKELLRMKNIQTNNSEDEQEVQDEIQQKSNDQDEESEQDFKIKKPKRQSRTIKRKL</sequence>
<name>A0A8S1URQ7_9CILI</name>
<organism evidence="2 3">
    <name type="scientific">Paramecium pentaurelia</name>
    <dbReference type="NCBI Taxonomy" id="43138"/>
    <lineage>
        <taxon>Eukaryota</taxon>
        <taxon>Sar</taxon>
        <taxon>Alveolata</taxon>
        <taxon>Ciliophora</taxon>
        <taxon>Intramacronucleata</taxon>
        <taxon>Oligohymenophorea</taxon>
        <taxon>Peniculida</taxon>
        <taxon>Parameciidae</taxon>
        <taxon>Paramecium</taxon>
    </lineage>
</organism>